<feature type="transmembrane region" description="Helical" evidence="1">
    <location>
        <begin position="38"/>
        <end position="57"/>
    </location>
</feature>
<keyword evidence="3" id="KW-1185">Reference proteome</keyword>
<dbReference type="Proteomes" id="UP001501153">
    <property type="component" value="Unassembled WGS sequence"/>
</dbReference>
<evidence type="ECO:0000313" key="3">
    <source>
        <dbReference type="Proteomes" id="UP001501153"/>
    </source>
</evidence>
<keyword evidence="1" id="KW-0472">Membrane</keyword>
<organism evidence="2 3">
    <name type="scientific">Hymenobacter saemangeumensis</name>
    <dbReference type="NCBI Taxonomy" id="1084522"/>
    <lineage>
        <taxon>Bacteria</taxon>
        <taxon>Pseudomonadati</taxon>
        <taxon>Bacteroidota</taxon>
        <taxon>Cytophagia</taxon>
        <taxon>Cytophagales</taxon>
        <taxon>Hymenobacteraceae</taxon>
        <taxon>Hymenobacter</taxon>
    </lineage>
</organism>
<keyword evidence="1" id="KW-0812">Transmembrane</keyword>
<feature type="transmembrane region" description="Helical" evidence="1">
    <location>
        <begin position="135"/>
        <end position="152"/>
    </location>
</feature>
<keyword evidence="1" id="KW-1133">Transmembrane helix</keyword>
<comment type="caution">
    <text evidence="2">The sequence shown here is derived from an EMBL/GenBank/DDBJ whole genome shotgun (WGS) entry which is preliminary data.</text>
</comment>
<proteinExistence type="predicted"/>
<evidence type="ECO:0000256" key="1">
    <source>
        <dbReference type="SAM" id="Phobius"/>
    </source>
</evidence>
<feature type="transmembrane region" description="Helical" evidence="1">
    <location>
        <begin position="63"/>
        <end position="84"/>
    </location>
</feature>
<reference evidence="3" key="1">
    <citation type="journal article" date="2019" name="Int. J. Syst. Evol. Microbiol.">
        <title>The Global Catalogue of Microorganisms (GCM) 10K type strain sequencing project: providing services to taxonomists for standard genome sequencing and annotation.</title>
        <authorList>
            <consortium name="The Broad Institute Genomics Platform"/>
            <consortium name="The Broad Institute Genome Sequencing Center for Infectious Disease"/>
            <person name="Wu L."/>
            <person name="Ma J."/>
        </authorList>
    </citation>
    <scope>NUCLEOTIDE SEQUENCE [LARGE SCALE GENOMIC DNA]</scope>
    <source>
        <strain evidence="3">JCM 17923</strain>
    </source>
</reference>
<sequence>MGIIPLFQGMNTANTSAPASGRIKLYHRRHGRRQRGKSLSHLAPAAVLISSGLAVLGGEPFTWLMAAEFVVGAAYLILMVRELRQLRHNPHHHERVAWLELAAAGILGIEGYHIWHRHHEANLARGTHTFHVLPYLYWAMAVFFVVLAFSLAKLTERRHLHLHEGGFSGRLHPLGRMFQFQWAEVVSVEPAGAADLVLTRTNGQTQRISFEAMHDGPVHRDRLLAHARQAMNNEQ</sequence>
<feature type="transmembrane region" description="Helical" evidence="1">
    <location>
        <begin position="96"/>
        <end position="115"/>
    </location>
</feature>
<gene>
    <name evidence="2" type="ORF">GCM10023185_34650</name>
</gene>
<protein>
    <submittedName>
        <fullName evidence="2">Uncharacterized protein</fullName>
    </submittedName>
</protein>
<accession>A0ABP8IPN6</accession>
<dbReference type="EMBL" id="BAABGZ010000072">
    <property type="protein sequence ID" value="GAA4364831.1"/>
    <property type="molecule type" value="Genomic_DNA"/>
</dbReference>
<name>A0ABP8IPN6_9BACT</name>
<evidence type="ECO:0000313" key="2">
    <source>
        <dbReference type="EMBL" id="GAA4364831.1"/>
    </source>
</evidence>